<dbReference type="Proteomes" id="UP000054886">
    <property type="component" value="Unassembled WGS sequence"/>
</dbReference>
<feature type="compositionally biased region" description="Basic and acidic residues" evidence="6">
    <location>
        <begin position="1"/>
        <end position="10"/>
    </location>
</feature>
<dbReference type="SMART" id="SM01031">
    <property type="entry name" value="BHD_2"/>
    <property type="match status" value="1"/>
</dbReference>
<proteinExistence type="inferred from homology"/>
<gene>
    <name evidence="11" type="ORF">AO440_002207</name>
</gene>
<keyword evidence="4" id="KW-0234">DNA repair</keyword>
<dbReference type="PANTHER" id="PTHR12135:SF2">
    <property type="entry name" value="DNA REPAIR PROTEIN RAD34"/>
    <property type="match status" value="1"/>
</dbReference>
<sequence>MNNKRDRGDELADLSAKRQSLNTGEETELFYDESSSSEESDIEDIDWEDIDLTGDITVKLKAPLHQNATNKRRRKDNFYHRLRYGLHIIAIPILVATLIKRTNWTQDERLRRRLKRSVPKQITKKIKNWSKSSQDIRISSIRTLLLGLVMWFRANYQINSNGFRQNFYRLHYIFRLDDGNVMKPYREACLRDQHKYYGERPDIAGNIEDIRTFVRNKKANRDYLTLFFITILREILPADQIKSLRLCFSLPLHNFQISPRNITKLASRDAGKVPNRFDTDLLQPYFWIELHTIDEPDKLYVIDPVVHIEEGNIVKKYNIDEPVDIFEPIKDLNLNVNQWFQYVISCDAKDMTIRDVSARYIPDIYYRYYDRTRGSVLETTRQSKSHHFFMRVLKSTSRYRNDNTVLMKTIAAKNYKLPKSISELKRSPNFKGLRILKQSETVSSKAKPVGKVQYGGKKDKIYRISDILPLKTRQHWYLLGRTVKEDAKPIRTKTITLRKRNTISSAQELNFARELFSYEQTDLTPKYPSSYKDVYGRYHVVCDVDFYKNKYKNVEIYSKSVIPTGFRLMRTFDKDYKFDLRRLIKNANVERGRKGQKLIKYLDVVSGFDFRKGQATPVKTHILVNYMDYRKILSLQKDYIELLRLESWSNFITRLKIKCELEDKYGKL</sequence>
<dbReference type="InterPro" id="IPR036985">
    <property type="entry name" value="Transglutaminase-like_sf"/>
</dbReference>
<dbReference type="GO" id="GO:0006298">
    <property type="term" value="P:mismatch repair"/>
    <property type="evidence" value="ECO:0007669"/>
    <property type="project" value="TreeGrafter"/>
</dbReference>
<dbReference type="Pfam" id="PF10405">
    <property type="entry name" value="BHD_3"/>
    <property type="match status" value="1"/>
</dbReference>
<evidence type="ECO:0000256" key="4">
    <source>
        <dbReference type="ARBA" id="ARBA00023204"/>
    </source>
</evidence>
<evidence type="ECO:0000259" key="9">
    <source>
        <dbReference type="SMART" id="SM01031"/>
    </source>
</evidence>
<dbReference type="InterPro" id="IPR018327">
    <property type="entry name" value="BHD_2"/>
</dbReference>
<comment type="subcellular location">
    <subcellularLocation>
        <location evidence="1">Nucleus</location>
    </subcellularLocation>
</comment>
<evidence type="ECO:0000256" key="6">
    <source>
        <dbReference type="SAM" id="MobiDB-lite"/>
    </source>
</evidence>
<evidence type="ECO:0000256" key="5">
    <source>
        <dbReference type="ARBA" id="ARBA00023242"/>
    </source>
</evidence>
<feature type="domain" description="Rad4 beta-hairpin" evidence="8">
    <location>
        <begin position="413"/>
        <end position="468"/>
    </location>
</feature>
<keyword evidence="7" id="KW-1133">Transmembrane helix</keyword>
<dbReference type="SMART" id="SM01032">
    <property type="entry name" value="BHD_3"/>
    <property type="match status" value="1"/>
</dbReference>
<dbReference type="GO" id="GO:0003684">
    <property type="term" value="F:damaged DNA binding"/>
    <property type="evidence" value="ECO:0007669"/>
    <property type="project" value="InterPro"/>
</dbReference>
<dbReference type="InterPro" id="IPR018328">
    <property type="entry name" value="Rad4_beta-hairpin_dom3"/>
</dbReference>
<reference evidence="11 12" key="1">
    <citation type="submission" date="2015-10" db="EMBL/GenBank/DDBJ databases">
        <title>Draft genomes sequences of Candida glabrata isolates 1A, 1B, 2A, 2B, 3A and 3B.</title>
        <authorList>
            <person name="Haavelsrud O.E."/>
            <person name="Gaustad P."/>
        </authorList>
    </citation>
    <scope>NUCLEOTIDE SEQUENCE [LARGE SCALE GENOMIC DNA]</scope>
    <source>
        <strain evidence="11">910700640</strain>
    </source>
</reference>
<name>A0A0W0D2B1_CANGB</name>
<dbReference type="InterPro" id="IPR018326">
    <property type="entry name" value="Rad4_beta-hairpin_dom1"/>
</dbReference>
<feature type="domain" description="Rad4 beta-hairpin" evidence="10">
    <location>
        <begin position="548"/>
        <end position="636"/>
    </location>
</feature>
<evidence type="ECO:0000256" key="2">
    <source>
        <dbReference type="ARBA" id="ARBA00009525"/>
    </source>
</evidence>
<feature type="compositionally biased region" description="Acidic residues" evidence="6">
    <location>
        <begin position="25"/>
        <end position="42"/>
    </location>
</feature>
<dbReference type="Pfam" id="PF10403">
    <property type="entry name" value="BHD_1"/>
    <property type="match status" value="1"/>
</dbReference>
<dbReference type="EMBL" id="LLZZ01000116">
    <property type="protein sequence ID" value="KTB04698.1"/>
    <property type="molecule type" value="Genomic_DNA"/>
</dbReference>
<evidence type="ECO:0000259" key="10">
    <source>
        <dbReference type="SMART" id="SM01032"/>
    </source>
</evidence>
<organism evidence="11 12">
    <name type="scientific">Candida glabrata</name>
    <name type="common">Yeast</name>
    <name type="synonym">Torulopsis glabrata</name>
    <dbReference type="NCBI Taxonomy" id="5478"/>
    <lineage>
        <taxon>Eukaryota</taxon>
        <taxon>Fungi</taxon>
        <taxon>Dikarya</taxon>
        <taxon>Ascomycota</taxon>
        <taxon>Saccharomycotina</taxon>
        <taxon>Saccharomycetes</taxon>
        <taxon>Saccharomycetales</taxon>
        <taxon>Saccharomycetaceae</taxon>
        <taxon>Nakaseomyces</taxon>
    </lineage>
</organism>
<dbReference type="VEuPathDB" id="FungiDB:B1J91_H07293g"/>
<evidence type="ECO:0000313" key="12">
    <source>
        <dbReference type="Proteomes" id="UP000054886"/>
    </source>
</evidence>
<accession>A0A0W0D2B1</accession>
<feature type="region of interest" description="Disordered" evidence="6">
    <location>
        <begin position="1"/>
        <end position="42"/>
    </location>
</feature>
<dbReference type="GO" id="GO:0006289">
    <property type="term" value="P:nucleotide-excision repair"/>
    <property type="evidence" value="ECO:0007669"/>
    <property type="project" value="EnsemblFungi"/>
</dbReference>
<dbReference type="GO" id="GO:0000111">
    <property type="term" value="C:nucleotide-excision repair factor 2 complex"/>
    <property type="evidence" value="ECO:0007669"/>
    <property type="project" value="TreeGrafter"/>
</dbReference>
<dbReference type="GO" id="GO:0005737">
    <property type="term" value="C:cytoplasm"/>
    <property type="evidence" value="ECO:0007669"/>
    <property type="project" value="TreeGrafter"/>
</dbReference>
<evidence type="ECO:0000313" key="11">
    <source>
        <dbReference type="EMBL" id="KTB04698.1"/>
    </source>
</evidence>
<keyword evidence="3" id="KW-0227">DNA damage</keyword>
<dbReference type="GO" id="GO:0003697">
    <property type="term" value="F:single-stranded DNA binding"/>
    <property type="evidence" value="ECO:0007669"/>
    <property type="project" value="TreeGrafter"/>
</dbReference>
<feature type="domain" description="Rad4 beta-hairpin" evidence="9">
    <location>
        <begin position="470"/>
        <end position="526"/>
    </location>
</feature>
<dbReference type="InterPro" id="IPR018325">
    <property type="entry name" value="Rad4/PNGase_transGLS-fold"/>
</dbReference>
<evidence type="ECO:0000259" key="8">
    <source>
        <dbReference type="SMART" id="SM01030"/>
    </source>
</evidence>
<dbReference type="VEuPathDB" id="FungiDB:GWK60_H07271"/>
<dbReference type="Gene3D" id="3.90.260.10">
    <property type="entry name" value="Transglutaminase-like"/>
    <property type="match status" value="1"/>
</dbReference>
<keyword evidence="5" id="KW-0539">Nucleus</keyword>
<evidence type="ECO:0000256" key="7">
    <source>
        <dbReference type="SAM" id="Phobius"/>
    </source>
</evidence>
<keyword evidence="7" id="KW-0472">Membrane</keyword>
<keyword evidence="7" id="KW-0812">Transmembrane</keyword>
<feature type="transmembrane region" description="Helical" evidence="7">
    <location>
        <begin position="82"/>
        <end position="99"/>
    </location>
</feature>
<comment type="similarity">
    <text evidence="2">Belongs to the XPC family.</text>
</comment>
<protein>
    <submittedName>
        <fullName evidence="11">DNA repair protein RAD34</fullName>
    </submittedName>
</protein>
<dbReference type="GO" id="GO:0071942">
    <property type="term" value="C:XPC complex"/>
    <property type="evidence" value="ECO:0007669"/>
    <property type="project" value="TreeGrafter"/>
</dbReference>
<dbReference type="SMART" id="SM01030">
    <property type="entry name" value="BHD_1"/>
    <property type="match status" value="1"/>
</dbReference>
<evidence type="ECO:0000256" key="1">
    <source>
        <dbReference type="ARBA" id="ARBA00004123"/>
    </source>
</evidence>
<dbReference type="InterPro" id="IPR004583">
    <property type="entry name" value="DNA_repair_Rad4"/>
</dbReference>
<dbReference type="OrthoDB" id="300780at2759"/>
<dbReference type="VEuPathDB" id="FungiDB:GVI51_H07205"/>
<dbReference type="PANTHER" id="PTHR12135">
    <property type="entry name" value="DNA REPAIR PROTEIN XP-C / RAD4"/>
    <property type="match status" value="1"/>
</dbReference>
<dbReference type="VEuPathDB" id="FungiDB:CAGL0H07293g"/>
<dbReference type="AlphaFoldDB" id="A0A0W0D2B1"/>
<evidence type="ECO:0000256" key="3">
    <source>
        <dbReference type="ARBA" id="ARBA00022763"/>
    </source>
</evidence>
<dbReference type="Pfam" id="PF03835">
    <property type="entry name" value="Rad4"/>
    <property type="match status" value="1"/>
</dbReference>
<comment type="caution">
    <text evidence="11">The sequence shown here is derived from an EMBL/GenBank/DDBJ whole genome shotgun (WGS) entry which is preliminary data.</text>
</comment>